<proteinExistence type="predicted"/>
<dbReference type="Gene3D" id="3.90.70.10">
    <property type="entry name" value="Cysteine proteinases"/>
    <property type="match status" value="1"/>
</dbReference>
<evidence type="ECO:0000313" key="4">
    <source>
        <dbReference type="Proteomes" id="UP000611762"/>
    </source>
</evidence>
<protein>
    <submittedName>
        <fullName evidence="3">S-layer homology domain-containing protein</fullName>
    </submittedName>
</protein>
<evidence type="ECO:0000259" key="2">
    <source>
        <dbReference type="PROSITE" id="PS51272"/>
    </source>
</evidence>
<dbReference type="SUPFAM" id="SSF54001">
    <property type="entry name" value="Cysteine proteinases"/>
    <property type="match status" value="1"/>
</dbReference>
<feature type="domain" description="SLH" evidence="2">
    <location>
        <begin position="248"/>
        <end position="311"/>
    </location>
</feature>
<dbReference type="InterPro" id="IPR038765">
    <property type="entry name" value="Papain-like_cys_pep_sf"/>
</dbReference>
<dbReference type="Proteomes" id="UP000611762">
    <property type="component" value="Unassembled WGS sequence"/>
</dbReference>
<dbReference type="AlphaFoldDB" id="A0A926HVQ2"/>
<comment type="caution">
    <text evidence="3">The sequence shown here is derived from an EMBL/GenBank/DDBJ whole genome shotgun (WGS) entry which is preliminary data.</text>
</comment>
<name>A0A926HVQ2_9FIRM</name>
<dbReference type="InterPro" id="IPR001119">
    <property type="entry name" value="SLH_dom"/>
</dbReference>
<keyword evidence="4" id="KW-1185">Reference proteome</keyword>
<accession>A0A926HVQ2</accession>
<dbReference type="PANTHER" id="PTHR43308">
    <property type="entry name" value="OUTER MEMBRANE PROTEIN ALPHA-RELATED"/>
    <property type="match status" value="1"/>
</dbReference>
<evidence type="ECO:0000256" key="1">
    <source>
        <dbReference type="ARBA" id="ARBA00022737"/>
    </source>
</evidence>
<dbReference type="GO" id="GO:0006508">
    <property type="term" value="P:proteolysis"/>
    <property type="evidence" value="ECO:0007669"/>
    <property type="project" value="InterPro"/>
</dbReference>
<feature type="domain" description="SLH" evidence="2">
    <location>
        <begin position="317"/>
        <end position="380"/>
    </location>
</feature>
<keyword evidence="1" id="KW-0677">Repeat</keyword>
<dbReference type="Pfam" id="PF00112">
    <property type="entry name" value="Peptidase_C1"/>
    <property type="match status" value="1"/>
</dbReference>
<dbReference type="InterPro" id="IPR000668">
    <property type="entry name" value="Peptidase_C1A_C"/>
</dbReference>
<feature type="domain" description="SLH" evidence="2">
    <location>
        <begin position="385"/>
        <end position="446"/>
    </location>
</feature>
<dbReference type="InterPro" id="IPR051465">
    <property type="entry name" value="Cell_Envelope_Struct_Comp"/>
</dbReference>
<gene>
    <name evidence="3" type="ORF">H8698_12990</name>
</gene>
<dbReference type="RefSeq" id="WP_249313875.1">
    <property type="nucleotide sequence ID" value="NZ_JACRSU010000007.1"/>
</dbReference>
<dbReference type="PROSITE" id="PS51272">
    <property type="entry name" value="SLH"/>
    <property type="match status" value="3"/>
</dbReference>
<reference evidence="3" key="1">
    <citation type="submission" date="2020-08" db="EMBL/GenBank/DDBJ databases">
        <title>Genome public.</title>
        <authorList>
            <person name="Liu C."/>
            <person name="Sun Q."/>
        </authorList>
    </citation>
    <scope>NUCLEOTIDE SEQUENCE</scope>
    <source>
        <strain evidence="3">H8</strain>
    </source>
</reference>
<evidence type="ECO:0000313" key="3">
    <source>
        <dbReference type="EMBL" id="MBC8541892.1"/>
    </source>
</evidence>
<organism evidence="3 4">
    <name type="scientific">Congzhengia minquanensis</name>
    <dbReference type="NCBI Taxonomy" id="2763657"/>
    <lineage>
        <taxon>Bacteria</taxon>
        <taxon>Bacillati</taxon>
        <taxon>Bacillota</taxon>
        <taxon>Clostridia</taxon>
        <taxon>Eubacteriales</taxon>
        <taxon>Oscillospiraceae</taxon>
        <taxon>Congzhengia</taxon>
    </lineage>
</organism>
<sequence length="446" mass="51532">MLSKLKFALKKIQMRHSAGSLYEKPSALLYEYGAVCKSDDLEIPKSFRLPKDRIPDCRNQKTTGQCTCFALTGILQILWYLETGEWIQFSTTYAYGRHRASTERRMEGLYPFSLVKRACFLGSVPNEMMPELYEVPLAYDFVQNHPDLDKLDEVASATKIKTYIGFCSADKEKRTEEIKRAILKYQIPVFGNFRMCGAYHAVPIIGWDEKKWYYMNSWGTTYGENGICSSKYDTLTYAILLLDEKNSPVFPFTDVADEHWGSKAIRRCYGAGIINGIDATHFNPEGVLTRAQICQTLYKLAIKFTEANGEIFEDPYTLVTYSDVMPEHWFYNAVRYCSSKLLISEKHDNYFCPDEALTRGEFCNAIWNFIQLVCKSKDMINPSLTKMPFKDIADNDKFYNEIQICYSLGIINGIEKDKFCPDESLNRAQMCQMIYKLIKQIEVYEK</sequence>
<dbReference type="EMBL" id="JACRSU010000007">
    <property type="protein sequence ID" value="MBC8541892.1"/>
    <property type="molecule type" value="Genomic_DNA"/>
</dbReference>
<dbReference type="GO" id="GO:0008234">
    <property type="term" value="F:cysteine-type peptidase activity"/>
    <property type="evidence" value="ECO:0007669"/>
    <property type="project" value="InterPro"/>
</dbReference>
<dbReference type="Pfam" id="PF00395">
    <property type="entry name" value="SLH"/>
    <property type="match status" value="3"/>
</dbReference>